<evidence type="ECO:0000313" key="2">
    <source>
        <dbReference type="Proteomes" id="UP000324222"/>
    </source>
</evidence>
<dbReference type="EMBL" id="VSRR010010545">
    <property type="protein sequence ID" value="MPC51971.1"/>
    <property type="molecule type" value="Genomic_DNA"/>
</dbReference>
<sequence>MTNLGLYQPIRAFNSPTTIARSQSVTCPSNVPQQRRVVVGQVDESRSTRSIANSAHEEEEELDIGAATAEVIRRRIKLFN</sequence>
<name>A0A5B7FWT9_PORTR</name>
<organism evidence="1 2">
    <name type="scientific">Portunus trituberculatus</name>
    <name type="common">Swimming crab</name>
    <name type="synonym">Neptunus trituberculatus</name>
    <dbReference type="NCBI Taxonomy" id="210409"/>
    <lineage>
        <taxon>Eukaryota</taxon>
        <taxon>Metazoa</taxon>
        <taxon>Ecdysozoa</taxon>
        <taxon>Arthropoda</taxon>
        <taxon>Crustacea</taxon>
        <taxon>Multicrustacea</taxon>
        <taxon>Malacostraca</taxon>
        <taxon>Eumalacostraca</taxon>
        <taxon>Eucarida</taxon>
        <taxon>Decapoda</taxon>
        <taxon>Pleocyemata</taxon>
        <taxon>Brachyura</taxon>
        <taxon>Eubrachyura</taxon>
        <taxon>Portunoidea</taxon>
        <taxon>Portunidae</taxon>
        <taxon>Portuninae</taxon>
        <taxon>Portunus</taxon>
    </lineage>
</organism>
<evidence type="ECO:0000313" key="1">
    <source>
        <dbReference type="EMBL" id="MPC51971.1"/>
    </source>
</evidence>
<keyword evidence="2" id="KW-1185">Reference proteome</keyword>
<dbReference type="AlphaFoldDB" id="A0A5B7FWT9"/>
<dbReference type="Proteomes" id="UP000324222">
    <property type="component" value="Unassembled WGS sequence"/>
</dbReference>
<accession>A0A5B7FWT9</accession>
<gene>
    <name evidence="1" type="ORF">E2C01_045829</name>
</gene>
<comment type="caution">
    <text evidence="1">The sequence shown here is derived from an EMBL/GenBank/DDBJ whole genome shotgun (WGS) entry which is preliminary data.</text>
</comment>
<reference evidence="1 2" key="1">
    <citation type="submission" date="2019-05" db="EMBL/GenBank/DDBJ databases">
        <title>Another draft genome of Portunus trituberculatus and its Hox gene families provides insights of decapod evolution.</title>
        <authorList>
            <person name="Jeong J.-H."/>
            <person name="Song I."/>
            <person name="Kim S."/>
            <person name="Choi T."/>
            <person name="Kim D."/>
            <person name="Ryu S."/>
            <person name="Kim W."/>
        </authorList>
    </citation>
    <scope>NUCLEOTIDE SEQUENCE [LARGE SCALE GENOMIC DNA]</scope>
    <source>
        <tissue evidence="1">Muscle</tissue>
    </source>
</reference>
<protein>
    <submittedName>
        <fullName evidence="1">Uncharacterized protein</fullName>
    </submittedName>
</protein>
<proteinExistence type="predicted"/>